<dbReference type="Pfam" id="PF00206">
    <property type="entry name" value="Lyase_1"/>
    <property type="match status" value="1"/>
</dbReference>
<evidence type="ECO:0000313" key="4">
    <source>
        <dbReference type="Proteomes" id="UP000769617"/>
    </source>
</evidence>
<evidence type="ECO:0000313" key="3">
    <source>
        <dbReference type="EMBL" id="MBW6393247.1"/>
    </source>
</evidence>
<comment type="similarity">
    <text evidence="1">Belongs to the class-II fumarase/aspartase family.</text>
</comment>
<gene>
    <name evidence="3" type="ORF">KPL81_19020</name>
</gene>
<protein>
    <submittedName>
        <fullName evidence="3">Adenylosuccinate lyase family protein</fullName>
    </submittedName>
</protein>
<proteinExistence type="inferred from homology"/>
<dbReference type="InterPro" id="IPR022761">
    <property type="entry name" value="Fumarate_lyase_N"/>
</dbReference>
<name>A0ABS6ZT29_9GAMM</name>
<sequence length="445" mass="47159">MPDALLQHPFMSQTALAECHADSMVQAMLAFELALAEVQEARGAVPQGASAEMRRCLESHTFDSAAIAAGIASGGNAAIPFVKQARAALPDALKRYWHMGATSQDVIDSALMLLLKPRLAALDALLLRCRTAAITLMQAHEQTVMVGRTLMQQALPMTFGVKVAHWAIGLEQARRRLATVELPVQFGGAVGVHSGLDELGLDFMDALAARLGLSAPVLPWHTDRQPIHALGTALDAAAGAAEKLALDIALLTQTEVGEVAEPSAPGMGESSSMPHKRNPVRCAMIRGAARQVHGHATVLLNATAQPLERGLGEWHAEWSPLVDSALLLEGALEQAAVLLEGLEVNPEAMRRNLAATGGGIMAEPVSRLLAPVLGQDAAKRISAEAAETARLQGIPYTEALEAHDEVKAEVNGKLDVEALRQATDPALYLGSSLAQVRRAMAWLDE</sequence>
<comment type="caution">
    <text evidence="3">The sequence shown here is derived from an EMBL/GenBank/DDBJ whole genome shotgun (WGS) entry which is preliminary data.</text>
</comment>
<reference evidence="3 4" key="1">
    <citation type="submission" date="2021-07" db="EMBL/GenBank/DDBJ databases">
        <authorList>
            <person name="So Y."/>
        </authorList>
    </citation>
    <scope>NUCLEOTIDE SEQUENCE [LARGE SCALE GENOMIC DNA]</scope>
    <source>
        <strain evidence="3 4">Y3S6</strain>
    </source>
</reference>
<dbReference type="Gene3D" id="1.10.40.30">
    <property type="entry name" value="Fumarase/aspartase (C-terminal domain)"/>
    <property type="match status" value="1"/>
</dbReference>
<organism evidence="3 4">
    <name type="scientific">Billgrantia antri</name>
    <dbReference type="NCBI Taxonomy" id="2846777"/>
    <lineage>
        <taxon>Bacteria</taxon>
        <taxon>Pseudomonadati</taxon>
        <taxon>Pseudomonadota</taxon>
        <taxon>Gammaproteobacteria</taxon>
        <taxon>Oceanospirillales</taxon>
        <taxon>Halomonadaceae</taxon>
        <taxon>Billgrantia</taxon>
    </lineage>
</organism>
<dbReference type="GO" id="GO:0016829">
    <property type="term" value="F:lyase activity"/>
    <property type="evidence" value="ECO:0007669"/>
    <property type="project" value="UniProtKB-KW"/>
</dbReference>
<dbReference type="InterPro" id="IPR000362">
    <property type="entry name" value="Fumarate_lyase_fam"/>
</dbReference>
<dbReference type="InterPro" id="IPR019468">
    <property type="entry name" value="AdenyloSucc_lyase_C"/>
</dbReference>
<dbReference type="Gene3D" id="1.20.200.10">
    <property type="entry name" value="Fumarase/aspartase (Central domain)"/>
    <property type="match status" value="1"/>
</dbReference>
<dbReference type="SMART" id="SM00998">
    <property type="entry name" value="ADSL_C"/>
    <property type="match status" value="1"/>
</dbReference>
<dbReference type="PRINTS" id="PR00149">
    <property type="entry name" value="FUMRATELYASE"/>
</dbReference>
<keyword evidence="3" id="KW-0456">Lyase</keyword>
<accession>A0ABS6ZT29</accession>
<feature type="domain" description="Adenylosuccinate lyase C-terminal" evidence="2">
    <location>
        <begin position="357"/>
        <end position="440"/>
    </location>
</feature>
<dbReference type="SUPFAM" id="SSF48557">
    <property type="entry name" value="L-aspartase-like"/>
    <property type="match status" value="1"/>
</dbReference>
<dbReference type="Gene3D" id="1.10.275.10">
    <property type="entry name" value="Fumarase/aspartase (N-terminal domain)"/>
    <property type="match status" value="1"/>
</dbReference>
<dbReference type="PANTHER" id="PTHR43172:SF2">
    <property type="entry name" value="ADENYLOSUCCINATE LYASE C-TERMINAL DOMAIN-CONTAINING PROTEIN"/>
    <property type="match status" value="1"/>
</dbReference>
<dbReference type="RefSeq" id="WP_219793467.1">
    <property type="nucleotide sequence ID" value="NZ_JAHYCA010000008.1"/>
</dbReference>
<dbReference type="InterPro" id="IPR024083">
    <property type="entry name" value="Fumarase/histidase_N"/>
</dbReference>
<dbReference type="InterPro" id="IPR008948">
    <property type="entry name" value="L-Aspartase-like"/>
</dbReference>
<keyword evidence="4" id="KW-1185">Reference proteome</keyword>
<dbReference type="CDD" id="cd01597">
    <property type="entry name" value="pCLME"/>
    <property type="match status" value="1"/>
</dbReference>
<evidence type="ECO:0000256" key="1">
    <source>
        <dbReference type="ARBA" id="ARBA00034772"/>
    </source>
</evidence>
<evidence type="ECO:0000259" key="2">
    <source>
        <dbReference type="SMART" id="SM00998"/>
    </source>
</evidence>
<dbReference type="Proteomes" id="UP000769617">
    <property type="component" value="Unassembled WGS sequence"/>
</dbReference>
<dbReference type="EMBL" id="JAHYCA010000008">
    <property type="protein sequence ID" value="MBW6393247.1"/>
    <property type="molecule type" value="Genomic_DNA"/>
</dbReference>
<dbReference type="PANTHER" id="PTHR43172">
    <property type="entry name" value="ADENYLOSUCCINATE LYASE"/>
    <property type="match status" value="1"/>
</dbReference>